<evidence type="ECO:0000256" key="4">
    <source>
        <dbReference type="ARBA" id="ARBA00022832"/>
    </source>
</evidence>
<feature type="active site" description="Proton acceptor" evidence="9">
    <location>
        <position position="160"/>
    </location>
</feature>
<dbReference type="PANTHER" id="PTHR43159">
    <property type="entry name" value="ENOYL-[ACYL-CARRIER-PROTEIN] REDUCTASE"/>
    <property type="match status" value="1"/>
</dbReference>
<dbReference type="PIRSF" id="PIRSF000094">
    <property type="entry name" value="Enoyl-ACP_rdct"/>
    <property type="match status" value="1"/>
</dbReference>
<dbReference type="Proteomes" id="UP000178606">
    <property type="component" value="Unassembled WGS sequence"/>
</dbReference>
<keyword evidence="7 8" id="KW-0275">Fatty acid biosynthesis</keyword>
<keyword evidence="5 8" id="KW-0560">Oxidoreductase</keyword>
<dbReference type="FunFam" id="1.10.8.400:FF:000001">
    <property type="entry name" value="Enoyl-[acyl-carrier-protein] reductase [NADH]"/>
    <property type="match status" value="1"/>
</dbReference>
<comment type="similarity">
    <text evidence="2 8">Belongs to the short-chain dehydrogenases/reductases (SDR) family. FabI subfamily.</text>
</comment>
<dbReference type="Gene3D" id="1.10.8.400">
    <property type="entry name" value="Enoyl acyl carrier protein reductase"/>
    <property type="match status" value="1"/>
</dbReference>
<evidence type="ECO:0000256" key="7">
    <source>
        <dbReference type="ARBA" id="ARBA00023160"/>
    </source>
</evidence>
<evidence type="ECO:0000256" key="6">
    <source>
        <dbReference type="ARBA" id="ARBA00023098"/>
    </source>
</evidence>
<dbReference type="GO" id="GO:0004318">
    <property type="term" value="F:enoyl-[acyl-carrier-protein] reductase (NADH) activity"/>
    <property type="evidence" value="ECO:0007669"/>
    <property type="project" value="UniProtKB-EC"/>
</dbReference>
<comment type="caution">
    <text evidence="12">The sequence shown here is derived from an EMBL/GenBank/DDBJ whole genome shotgun (WGS) entry which is preliminary data.</text>
</comment>
<dbReference type="EMBL" id="MFKF01000251">
    <property type="protein sequence ID" value="OGG48309.1"/>
    <property type="molecule type" value="Genomic_DNA"/>
</dbReference>
<keyword evidence="4" id="KW-0276">Fatty acid metabolism</keyword>
<gene>
    <name evidence="12" type="ORF">A3F84_27655</name>
</gene>
<evidence type="ECO:0000256" key="1">
    <source>
        <dbReference type="ARBA" id="ARBA00005194"/>
    </source>
</evidence>
<dbReference type="Pfam" id="PF13561">
    <property type="entry name" value="adh_short_C2"/>
    <property type="match status" value="1"/>
</dbReference>
<evidence type="ECO:0000256" key="2">
    <source>
        <dbReference type="ARBA" id="ARBA00009233"/>
    </source>
</evidence>
<dbReference type="PANTHER" id="PTHR43159:SF2">
    <property type="entry name" value="ENOYL-[ACYL-CARRIER-PROTEIN] REDUCTASE [NADH], CHLOROPLASTIC"/>
    <property type="match status" value="1"/>
</dbReference>
<dbReference type="AlphaFoldDB" id="A0A1F6CGJ3"/>
<dbReference type="InterPro" id="IPR036291">
    <property type="entry name" value="NAD(P)-bd_dom_sf"/>
</dbReference>
<proteinExistence type="inferred from homology"/>
<dbReference type="GO" id="GO:0006633">
    <property type="term" value="P:fatty acid biosynthetic process"/>
    <property type="evidence" value="ECO:0007669"/>
    <property type="project" value="UniProtKB-KW"/>
</dbReference>
<name>A0A1F6CGJ3_HANXR</name>
<organism evidence="12 13">
    <name type="scientific">Handelsmanbacteria sp. (strain RIFCSPLOWO2_12_FULL_64_10)</name>
    <dbReference type="NCBI Taxonomy" id="1817868"/>
    <lineage>
        <taxon>Bacteria</taxon>
        <taxon>Candidatus Handelsmaniibacteriota</taxon>
    </lineage>
</organism>
<dbReference type="SUPFAM" id="SSF51735">
    <property type="entry name" value="NAD(P)-binding Rossmann-fold domains"/>
    <property type="match status" value="1"/>
</dbReference>
<evidence type="ECO:0000256" key="3">
    <source>
        <dbReference type="ARBA" id="ARBA00022516"/>
    </source>
</evidence>
<dbReference type="EC" id="1.3.1.9" evidence="8"/>
<feature type="binding site" evidence="11">
    <location>
        <begin position="21"/>
        <end position="22"/>
    </location>
    <ligand>
        <name>NAD(+)</name>
        <dbReference type="ChEBI" id="CHEBI:57540"/>
    </ligand>
</feature>
<evidence type="ECO:0000256" key="9">
    <source>
        <dbReference type="PIRSR" id="PIRSR000094-1"/>
    </source>
</evidence>
<evidence type="ECO:0000313" key="13">
    <source>
        <dbReference type="Proteomes" id="UP000178606"/>
    </source>
</evidence>
<comment type="catalytic activity">
    <reaction evidence="8">
        <text>a 2,3-saturated acyl-[ACP] + NAD(+) = a (2E)-enoyl-[ACP] + NADH + H(+)</text>
        <dbReference type="Rhea" id="RHEA:10240"/>
        <dbReference type="Rhea" id="RHEA-COMP:9925"/>
        <dbReference type="Rhea" id="RHEA-COMP:9926"/>
        <dbReference type="ChEBI" id="CHEBI:15378"/>
        <dbReference type="ChEBI" id="CHEBI:57540"/>
        <dbReference type="ChEBI" id="CHEBI:57945"/>
        <dbReference type="ChEBI" id="CHEBI:78784"/>
        <dbReference type="ChEBI" id="CHEBI:78785"/>
        <dbReference type="EC" id="1.3.1.9"/>
    </reaction>
</comment>
<feature type="active site" description="Proton acceptor" evidence="9">
    <location>
        <position position="150"/>
    </location>
</feature>
<evidence type="ECO:0000256" key="8">
    <source>
        <dbReference type="PIRNR" id="PIRNR000094"/>
    </source>
</evidence>
<dbReference type="CDD" id="cd05372">
    <property type="entry name" value="ENR_SDR"/>
    <property type="match status" value="1"/>
</dbReference>
<feature type="binding site" evidence="11">
    <location>
        <position position="97"/>
    </location>
    <ligand>
        <name>NAD(+)</name>
        <dbReference type="ChEBI" id="CHEBI:57540"/>
    </ligand>
</feature>
<sequence length="260" mass="28102">MYSIDLSGKTVLIANVANKRSIAWAIAQRLQEAGARLALSHLNEREEEAVRPLVQESGWAGDVRHFRCDASSDASVEALFKALTETYGRIDALVHAMAFAPREALSGLFLNTTRDAFRIALEVSAYSFTRLMQGAAPLMTDGGSALTLTYMASERVILGYNVMGSAKAALEHAVRHLAAELGEKNIRVNAISAGPLNTLAARGVRGFVDMLQHHREHAPLRRNITQDEVAKAALFLLSDLGSGVTGETLHVDAGYNIMGM</sequence>
<keyword evidence="3 8" id="KW-0444">Lipid biosynthesis</keyword>
<evidence type="ECO:0000256" key="5">
    <source>
        <dbReference type="ARBA" id="ARBA00023002"/>
    </source>
</evidence>
<accession>A0A1F6CGJ3</accession>
<dbReference type="Gene3D" id="3.40.50.720">
    <property type="entry name" value="NAD(P)-binding Rossmann-like Domain"/>
    <property type="match status" value="1"/>
</dbReference>
<protein>
    <recommendedName>
        <fullName evidence="8">Enoyl-[acyl-carrier-protein] reductase [NADH]</fullName>
        <ecNumber evidence="8">1.3.1.9</ecNumber>
    </recommendedName>
</protein>
<feature type="binding site" evidence="11">
    <location>
        <position position="167"/>
    </location>
    <ligand>
        <name>NAD(+)</name>
        <dbReference type="ChEBI" id="CHEBI:57540"/>
    </ligand>
</feature>
<keyword evidence="6" id="KW-0443">Lipid metabolism</keyword>
<reference evidence="12 13" key="1">
    <citation type="journal article" date="2016" name="Nat. Commun.">
        <title>Thousands of microbial genomes shed light on interconnected biogeochemical processes in an aquifer system.</title>
        <authorList>
            <person name="Anantharaman K."/>
            <person name="Brown C.T."/>
            <person name="Hug L.A."/>
            <person name="Sharon I."/>
            <person name="Castelle C.J."/>
            <person name="Probst A.J."/>
            <person name="Thomas B.C."/>
            <person name="Singh A."/>
            <person name="Wilkins M.J."/>
            <person name="Karaoz U."/>
            <person name="Brodie E.L."/>
            <person name="Williams K.H."/>
            <person name="Hubbard S.S."/>
            <person name="Banfield J.F."/>
        </authorList>
    </citation>
    <scope>NUCLEOTIDE SEQUENCE [LARGE SCALE GENOMIC DNA]</scope>
    <source>
        <strain evidence="13">RIFCSPLOWO2_12_FULL_64_10</strain>
    </source>
</reference>
<evidence type="ECO:0000256" key="10">
    <source>
        <dbReference type="PIRSR" id="PIRSR000094-2"/>
    </source>
</evidence>
<evidence type="ECO:0000313" key="12">
    <source>
        <dbReference type="EMBL" id="OGG48309.1"/>
    </source>
</evidence>
<feature type="binding site" evidence="10">
    <location>
        <position position="100"/>
    </location>
    <ligand>
        <name>substrate</name>
    </ligand>
</feature>
<comment type="pathway">
    <text evidence="1">Lipid metabolism; fatty acid biosynthesis.</text>
</comment>
<dbReference type="InterPro" id="IPR002347">
    <property type="entry name" value="SDR_fam"/>
</dbReference>
<evidence type="ECO:0000256" key="11">
    <source>
        <dbReference type="PIRSR" id="PIRSR000094-3"/>
    </source>
</evidence>
<keyword evidence="8 11" id="KW-0520">NAD</keyword>
<dbReference type="PRINTS" id="PR00081">
    <property type="entry name" value="GDHRDH"/>
</dbReference>
<dbReference type="InterPro" id="IPR014358">
    <property type="entry name" value="Enoyl-ACP_Rdtase_NADH"/>
</dbReference>